<protein>
    <submittedName>
        <fullName evidence="1">Uncharacterized protein</fullName>
    </submittedName>
</protein>
<evidence type="ECO:0000313" key="2">
    <source>
        <dbReference type="Proteomes" id="UP000708208"/>
    </source>
</evidence>
<keyword evidence="2" id="KW-1185">Reference proteome</keyword>
<proteinExistence type="predicted"/>
<dbReference type="Proteomes" id="UP000708208">
    <property type="component" value="Unassembled WGS sequence"/>
</dbReference>
<evidence type="ECO:0000313" key="1">
    <source>
        <dbReference type="EMBL" id="CAG7817648.1"/>
    </source>
</evidence>
<comment type="caution">
    <text evidence="1">The sequence shown here is derived from an EMBL/GenBank/DDBJ whole genome shotgun (WGS) entry which is preliminary data.</text>
</comment>
<reference evidence="1" key="1">
    <citation type="submission" date="2021-06" db="EMBL/GenBank/DDBJ databases">
        <authorList>
            <person name="Hodson N. C."/>
            <person name="Mongue J. A."/>
            <person name="Jaron S. K."/>
        </authorList>
    </citation>
    <scope>NUCLEOTIDE SEQUENCE</scope>
</reference>
<accession>A0A8J2PDK8</accession>
<sequence length="18" mass="1981">PASLAHRQTVAYRLNNGL</sequence>
<dbReference type="EMBL" id="CAJVCH010399563">
    <property type="protein sequence ID" value="CAG7817648.1"/>
    <property type="molecule type" value="Genomic_DNA"/>
</dbReference>
<organism evidence="1 2">
    <name type="scientific">Allacma fusca</name>
    <dbReference type="NCBI Taxonomy" id="39272"/>
    <lineage>
        <taxon>Eukaryota</taxon>
        <taxon>Metazoa</taxon>
        <taxon>Ecdysozoa</taxon>
        <taxon>Arthropoda</taxon>
        <taxon>Hexapoda</taxon>
        <taxon>Collembola</taxon>
        <taxon>Symphypleona</taxon>
        <taxon>Sminthuridae</taxon>
        <taxon>Allacma</taxon>
    </lineage>
</organism>
<gene>
    <name evidence="1" type="ORF">AFUS01_LOCUS28201</name>
</gene>
<name>A0A8J2PDK8_9HEXA</name>
<dbReference type="AlphaFoldDB" id="A0A8J2PDK8"/>
<feature type="non-terminal residue" evidence="1">
    <location>
        <position position="1"/>
    </location>
</feature>